<keyword evidence="3" id="KW-0479">Metal-binding</keyword>
<dbReference type="InterPro" id="IPR011118">
    <property type="entry name" value="Tannase/feruloyl_esterase"/>
</dbReference>
<evidence type="ECO:0000256" key="1">
    <source>
        <dbReference type="ARBA" id="ARBA00006249"/>
    </source>
</evidence>
<reference evidence="9 10" key="1">
    <citation type="journal article" date="2019" name="Int. J. Syst. Evol. Microbiol.">
        <title>The Global Catalogue of Microorganisms (GCM) 10K type strain sequencing project: providing services to taxonomists for standard genome sequencing and annotation.</title>
        <authorList>
            <consortium name="The Broad Institute Genomics Platform"/>
            <consortium name="The Broad Institute Genome Sequencing Center for Infectious Disease"/>
            <person name="Wu L."/>
            <person name="Ma J."/>
        </authorList>
    </citation>
    <scope>NUCLEOTIDE SEQUENCE [LARGE SCALE GENOMIC DNA]</scope>
    <source>
        <strain evidence="9 10">JCM 16378</strain>
    </source>
</reference>
<dbReference type="GO" id="GO:0016787">
    <property type="term" value="F:hydrolase activity"/>
    <property type="evidence" value="ECO:0007669"/>
    <property type="project" value="UniProtKB-KW"/>
</dbReference>
<comment type="caution">
    <text evidence="9">The sequence shown here is derived from an EMBL/GenBank/DDBJ whole genome shotgun (WGS) entry which is preliminary data.</text>
</comment>
<dbReference type="Gene3D" id="3.40.50.1820">
    <property type="entry name" value="alpha/beta hydrolase"/>
    <property type="match status" value="1"/>
</dbReference>
<dbReference type="SUPFAM" id="SSF53474">
    <property type="entry name" value="alpha/beta-Hydrolases"/>
    <property type="match status" value="1"/>
</dbReference>
<keyword evidence="2" id="KW-0719">Serine esterase</keyword>
<evidence type="ECO:0000256" key="8">
    <source>
        <dbReference type="SAM" id="SignalP"/>
    </source>
</evidence>
<evidence type="ECO:0000256" key="4">
    <source>
        <dbReference type="ARBA" id="ARBA00022729"/>
    </source>
</evidence>
<dbReference type="PROSITE" id="PS51318">
    <property type="entry name" value="TAT"/>
    <property type="match status" value="1"/>
</dbReference>
<proteinExistence type="inferred from homology"/>
<dbReference type="Proteomes" id="UP001501326">
    <property type="component" value="Unassembled WGS sequence"/>
</dbReference>
<dbReference type="PANTHER" id="PTHR33938">
    <property type="entry name" value="FERULOYL ESTERASE B-RELATED"/>
    <property type="match status" value="1"/>
</dbReference>
<dbReference type="PANTHER" id="PTHR33938:SF15">
    <property type="entry name" value="FERULOYL ESTERASE B-RELATED"/>
    <property type="match status" value="1"/>
</dbReference>
<keyword evidence="6" id="KW-0106">Calcium</keyword>
<protein>
    <submittedName>
        <fullName evidence="9">Tannase/feruloyl esterase family alpha/beta hydrolase</fullName>
    </submittedName>
</protein>
<evidence type="ECO:0000256" key="7">
    <source>
        <dbReference type="ARBA" id="ARBA00023157"/>
    </source>
</evidence>
<dbReference type="InterPro" id="IPR029058">
    <property type="entry name" value="AB_hydrolase_fold"/>
</dbReference>
<keyword evidence="4 8" id="KW-0732">Signal</keyword>
<feature type="signal peptide" evidence="8">
    <location>
        <begin position="1"/>
        <end position="37"/>
    </location>
</feature>
<dbReference type="EMBL" id="BAAARN010000005">
    <property type="protein sequence ID" value="GAA2739100.1"/>
    <property type="molecule type" value="Genomic_DNA"/>
</dbReference>
<evidence type="ECO:0000313" key="10">
    <source>
        <dbReference type="Proteomes" id="UP001501326"/>
    </source>
</evidence>
<organism evidence="9 10">
    <name type="scientific">Pedococcus aerophilus</name>
    <dbReference type="NCBI Taxonomy" id="436356"/>
    <lineage>
        <taxon>Bacteria</taxon>
        <taxon>Bacillati</taxon>
        <taxon>Actinomycetota</taxon>
        <taxon>Actinomycetes</taxon>
        <taxon>Micrococcales</taxon>
        <taxon>Intrasporangiaceae</taxon>
        <taxon>Pedococcus</taxon>
    </lineage>
</organism>
<feature type="chain" id="PRO_5046692333" evidence="8">
    <location>
        <begin position="38"/>
        <end position="467"/>
    </location>
</feature>
<keyword evidence="7" id="KW-1015">Disulfide bond</keyword>
<evidence type="ECO:0000313" key="9">
    <source>
        <dbReference type="EMBL" id="GAA2739100.1"/>
    </source>
</evidence>
<name>A0ABN3UW18_9MICO</name>
<evidence type="ECO:0000256" key="6">
    <source>
        <dbReference type="ARBA" id="ARBA00022837"/>
    </source>
</evidence>
<keyword evidence="10" id="KW-1185">Reference proteome</keyword>
<sequence length="467" mass="50052">MKGMRPTMTSRRRIAALATTATLALVGALATAAPASADKPQSGHCARQSKVKVPGAEVQKVACLGDLTTAGTVKTGHTNPNDWAGLHAAGTVNPNGVPGIQVDGYFPDTSTTNANNGWNHDSQFVLRIPDHWNGGLVVSGAPGVRGQYANDFIISDYVLSKGYAFASTDKGSTGAAFYRDGSTPGGSIREWNSRVTELTVAAKTTLKKVYAKAPKRTWMVGISNGGYLTRWQLENRPDLYDGGVDWEGTLFRSEGPNLFTYLPTALKNYPKYAATGDQAAHDAMIAAGFAPGSEFLWAFHYSYYWDLTQRIYREEFDPGWDGALDAGVPFCASGTPHCDADYDYASRPQSVKDAVESVSLTGKIGKPMITLHGTLDTLLPPATDSDVYDDLIEKAGSGALHRYYSVEDGTHTDGLYTAYPTQLRPLLPCARSAFDSLTAWVERGTPPPAEGFVARPSGGDLLNTCAL</sequence>
<comment type="similarity">
    <text evidence="1">Belongs to the tannase family.</text>
</comment>
<gene>
    <name evidence="9" type="ORF">GCM10009867_33840</name>
</gene>
<evidence type="ECO:0000256" key="3">
    <source>
        <dbReference type="ARBA" id="ARBA00022723"/>
    </source>
</evidence>
<evidence type="ECO:0000256" key="5">
    <source>
        <dbReference type="ARBA" id="ARBA00022801"/>
    </source>
</evidence>
<dbReference type="InterPro" id="IPR006311">
    <property type="entry name" value="TAT_signal"/>
</dbReference>
<keyword evidence="5 9" id="KW-0378">Hydrolase</keyword>
<evidence type="ECO:0000256" key="2">
    <source>
        <dbReference type="ARBA" id="ARBA00022487"/>
    </source>
</evidence>
<accession>A0ABN3UW18</accession>